<dbReference type="PANTHER" id="PTHR34203">
    <property type="entry name" value="METHYLTRANSFERASE, FKBM FAMILY PROTEIN"/>
    <property type="match status" value="1"/>
</dbReference>
<dbReference type="Gene3D" id="1.25.40.10">
    <property type="entry name" value="Tetratricopeptide repeat domain"/>
    <property type="match status" value="1"/>
</dbReference>
<sequence length="339" mass="37641">MTFDEAVMELPKLFEGKKFSECAELSKALLKVQPHHPPALVHLACSHEQLGDLQQAGNAFRILSLIFPHNEQLAENVVRTLPADQHVLFSSEREERKNRIAKFPKKPSLDLVDNPAGKMFVPVIPDGDIIGQTIRQGGIFDINIIQCAEQYIRPGTTAIDVGANFGQMSLLFSRMVGPFGQVLSIEADDYVGHVLAENIRVNGIQNIRIVNKAVHNETGNTVFFPDQDFVRFSTYGSYGIDPHAASGREVTTVKIDDLGIDGPVTFMKVDVQGCDLFAMEGAKNLILKNKMPIIFEYEEQFQADFGTSFQDYVNFVIGIGYEFVKTVDSINYLIAPKAS</sequence>
<evidence type="ECO:0000313" key="2">
    <source>
        <dbReference type="EMBL" id="QGZ54850.1"/>
    </source>
</evidence>
<dbReference type="OrthoDB" id="2529130at2"/>
<dbReference type="PANTHER" id="PTHR34203:SF15">
    <property type="entry name" value="SLL1173 PROTEIN"/>
    <property type="match status" value="1"/>
</dbReference>
<evidence type="ECO:0000259" key="1">
    <source>
        <dbReference type="Pfam" id="PF05050"/>
    </source>
</evidence>
<proteinExistence type="predicted"/>
<dbReference type="InterPro" id="IPR052514">
    <property type="entry name" value="SAM-dependent_MTase"/>
</dbReference>
<dbReference type="Pfam" id="PF05050">
    <property type="entry name" value="Methyltransf_21"/>
    <property type="match status" value="1"/>
</dbReference>
<dbReference type="KEGG" id="pacp:FAZ97_07910"/>
<dbReference type="RefSeq" id="WP_158757944.1">
    <property type="nucleotide sequence ID" value="NZ_CP046909.1"/>
</dbReference>
<dbReference type="InterPro" id="IPR006342">
    <property type="entry name" value="FkbM_mtfrase"/>
</dbReference>
<dbReference type="GO" id="GO:0008168">
    <property type="term" value="F:methyltransferase activity"/>
    <property type="evidence" value="ECO:0007669"/>
    <property type="project" value="UniProtKB-KW"/>
</dbReference>
<dbReference type="SUPFAM" id="SSF48452">
    <property type="entry name" value="TPR-like"/>
    <property type="match status" value="1"/>
</dbReference>
<keyword evidence="3" id="KW-1185">Reference proteome</keyword>
<dbReference type="GO" id="GO:0032259">
    <property type="term" value="P:methylation"/>
    <property type="evidence" value="ECO:0007669"/>
    <property type="project" value="UniProtKB-KW"/>
</dbReference>
<dbReference type="NCBIfam" id="TIGR01444">
    <property type="entry name" value="fkbM_fam"/>
    <property type="match status" value="1"/>
</dbReference>
<organism evidence="2 3">
    <name type="scientific">Paraburkholderia acidiphila</name>
    <dbReference type="NCBI Taxonomy" id="2571747"/>
    <lineage>
        <taxon>Bacteria</taxon>
        <taxon>Pseudomonadati</taxon>
        <taxon>Pseudomonadota</taxon>
        <taxon>Betaproteobacteria</taxon>
        <taxon>Burkholderiales</taxon>
        <taxon>Burkholderiaceae</taxon>
        <taxon>Paraburkholderia</taxon>
    </lineage>
</organism>
<dbReference type="InterPro" id="IPR011990">
    <property type="entry name" value="TPR-like_helical_dom_sf"/>
</dbReference>
<accession>A0A7Z2G4I7</accession>
<dbReference type="AlphaFoldDB" id="A0A7Z2G4I7"/>
<feature type="domain" description="Methyltransferase FkbM" evidence="1">
    <location>
        <begin position="160"/>
        <end position="322"/>
    </location>
</feature>
<dbReference type="EMBL" id="CP046909">
    <property type="protein sequence ID" value="QGZ54850.1"/>
    <property type="molecule type" value="Genomic_DNA"/>
</dbReference>
<protein>
    <submittedName>
        <fullName evidence="2">FkbM family methyltransferase</fullName>
    </submittedName>
</protein>
<keyword evidence="2" id="KW-0808">Transferase</keyword>
<reference evidence="2 3" key="1">
    <citation type="submission" date="2019-12" db="EMBL/GenBank/DDBJ databases">
        <title>Paraburkholderia acidiphila 7Q-K02 sp. nov and Paraburkholderia acidisoli DHF22 sp. nov., two strains isolated from forest soil.</title>
        <authorList>
            <person name="Gao Z."/>
            <person name="Qiu L."/>
        </authorList>
    </citation>
    <scope>NUCLEOTIDE SEQUENCE [LARGE SCALE GENOMIC DNA]</scope>
    <source>
        <strain evidence="2 3">7Q-K02</strain>
    </source>
</reference>
<dbReference type="InterPro" id="IPR029063">
    <property type="entry name" value="SAM-dependent_MTases_sf"/>
</dbReference>
<dbReference type="SUPFAM" id="SSF53335">
    <property type="entry name" value="S-adenosyl-L-methionine-dependent methyltransferases"/>
    <property type="match status" value="1"/>
</dbReference>
<name>A0A7Z2G4I7_9BURK</name>
<evidence type="ECO:0000313" key="3">
    <source>
        <dbReference type="Proteomes" id="UP000434209"/>
    </source>
</evidence>
<keyword evidence="2" id="KW-0489">Methyltransferase</keyword>
<dbReference type="Proteomes" id="UP000434209">
    <property type="component" value="Chromosome 1"/>
</dbReference>
<gene>
    <name evidence="2" type="ORF">FAZ97_07910</name>
</gene>
<dbReference type="Gene3D" id="3.40.50.150">
    <property type="entry name" value="Vaccinia Virus protein VP39"/>
    <property type="match status" value="1"/>
</dbReference>